<dbReference type="STRING" id="1123357.SAMN02745244_02649"/>
<name>A0A1M6JTW4_9ACTN</name>
<keyword evidence="3" id="KW-1185">Reference proteome</keyword>
<gene>
    <name evidence="2" type="ORF">SAMN02745244_02649</name>
</gene>
<proteinExistence type="predicted"/>
<dbReference type="InterPro" id="IPR011044">
    <property type="entry name" value="Quino_amine_DH_bsu"/>
</dbReference>
<reference evidence="3" key="1">
    <citation type="submission" date="2016-11" db="EMBL/GenBank/DDBJ databases">
        <authorList>
            <person name="Varghese N."/>
            <person name="Submissions S."/>
        </authorList>
    </citation>
    <scope>NUCLEOTIDE SEQUENCE [LARGE SCALE GENOMIC DNA]</scope>
    <source>
        <strain evidence="3">DSM 12906</strain>
    </source>
</reference>
<dbReference type="EMBL" id="FQZG01000053">
    <property type="protein sequence ID" value="SHJ50137.1"/>
    <property type="molecule type" value="Genomic_DNA"/>
</dbReference>
<organism evidence="2 3">
    <name type="scientific">Tessaracoccus bendigoensis DSM 12906</name>
    <dbReference type="NCBI Taxonomy" id="1123357"/>
    <lineage>
        <taxon>Bacteria</taxon>
        <taxon>Bacillati</taxon>
        <taxon>Actinomycetota</taxon>
        <taxon>Actinomycetes</taxon>
        <taxon>Propionibacteriales</taxon>
        <taxon>Propionibacteriaceae</taxon>
        <taxon>Tessaracoccus</taxon>
    </lineage>
</organism>
<evidence type="ECO:0008006" key="4">
    <source>
        <dbReference type="Google" id="ProtNLM"/>
    </source>
</evidence>
<dbReference type="Proteomes" id="UP000184512">
    <property type="component" value="Unassembled WGS sequence"/>
</dbReference>
<feature type="region of interest" description="Disordered" evidence="1">
    <location>
        <begin position="1"/>
        <end position="33"/>
    </location>
</feature>
<feature type="compositionally biased region" description="Basic and acidic residues" evidence="1">
    <location>
        <begin position="24"/>
        <end position="33"/>
    </location>
</feature>
<sequence length="358" mass="38373">MTSENAGYRTALDDATVTVTSGRPGRERSSSKTFEDRYKAIDWSETQERARLRKGFRLDAPPETVPVGSPFLQQACGKSYTGMLPVTATPSAILTTFHDDADLLISLNRSAAEPRLVARSRSLIRDLAPTGQGLLALADHVVCRVEASGDLVPLTGSPSQPCGVLAVAAGRALWFNDGRLELTDLATGTLEWHRAVAPELYDGHTDLLTVALSSTHLAFAARSGEVVIRSLADGTEMSLEGIDFPNRMAFWGDFLVVHDLYGKGLAPVGVYSTSTGEPAGWWLPPEGVANYRFAVSPGGSRLAVGSHCWVTCYRLGQPAAELTFRIDHAVRGAGLAWDGEDALLARVDAGFIAAYRVS</sequence>
<dbReference type="Gene3D" id="2.130.10.10">
    <property type="entry name" value="YVTN repeat-like/Quinoprotein amine dehydrogenase"/>
    <property type="match status" value="1"/>
</dbReference>
<protein>
    <recommendedName>
        <fullName evidence="4">PQQ-like domain-containing protein</fullName>
    </recommendedName>
</protein>
<dbReference type="SUPFAM" id="SSF50969">
    <property type="entry name" value="YVTN repeat-like/Quinoprotein amine dehydrogenase"/>
    <property type="match status" value="1"/>
</dbReference>
<dbReference type="AlphaFoldDB" id="A0A1M6JTW4"/>
<dbReference type="InterPro" id="IPR015943">
    <property type="entry name" value="WD40/YVTN_repeat-like_dom_sf"/>
</dbReference>
<evidence type="ECO:0000313" key="2">
    <source>
        <dbReference type="EMBL" id="SHJ50137.1"/>
    </source>
</evidence>
<accession>A0A1M6JTW4</accession>
<evidence type="ECO:0000256" key="1">
    <source>
        <dbReference type="SAM" id="MobiDB-lite"/>
    </source>
</evidence>
<evidence type="ECO:0000313" key="3">
    <source>
        <dbReference type="Proteomes" id="UP000184512"/>
    </source>
</evidence>